<dbReference type="InterPro" id="IPR023352">
    <property type="entry name" value="MAPEG-like_dom_sf"/>
</dbReference>
<keyword evidence="15" id="KW-1185">Reference proteome</keyword>
<comment type="subcellular location">
    <subcellularLocation>
        <location evidence="2">Endoplasmic reticulum membrane</location>
        <topology evidence="2">Multi-pass membrane protein</topology>
    </subcellularLocation>
</comment>
<comment type="catalytic activity">
    <reaction evidence="12">
        <text>RX + glutathione = an S-substituted glutathione + a halide anion + H(+)</text>
        <dbReference type="Rhea" id="RHEA:16437"/>
        <dbReference type="ChEBI" id="CHEBI:15378"/>
        <dbReference type="ChEBI" id="CHEBI:16042"/>
        <dbReference type="ChEBI" id="CHEBI:17792"/>
        <dbReference type="ChEBI" id="CHEBI:57925"/>
        <dbReference type="ChEBI" id="CHEBI:90779"/>
        <dbReference type="EC" id="2.5.1.18"/>
    </reaction>
    <physiologicalReaction direction="left-to-right" evidence="12">
        <dbReference type="Rhea" id="RHEA:16438"/>
    </physiologicalReaction>
</comment>
<evidence type="ECO:0000256" key="13">
    <source>
        <dbReference type="SAM" id="Phobius"/>
    </source>
</evidence>
<gene>
    <name evidence="14" type="ORF">FHG71_15730</name>
</gene>
<keyword evidence="4" id="KW-0808">Transferase</keyword>
<organism evidence="14 15">
    <name type="scientific">Rubellimicrobium roseum</name>
    <dbReference type="NCBI Taxonomy" id="687525"/>
    <lineage>
        <taxon>Bacteria</taxon>
        <taxon>Pseudomonadati</taxon>
        <taxon>Pseudomonadota</taxon>
        <taxon>Alphaproteobacteria</taxon>
        <taxon>Rhodobacterales</taxon>
        <taxon>Roseobacteraceae</taxon>
        <taxon>Rubellimicrobium</taxon>
    </lineage>
</organism>
<evidence type="ECO:0000256" key="1">
    <source>
        <dbReference type="ARBA" id="ARBA00003701"/>
    </source>
</evidence>
<dbReference type="InterPro" id="IPR001129">
    <property type="entry name" value="Membr-assoc_MAPEG"/>
</dbReference>
<evidence type="ECO:0000256" key="3">
    <source>
        <dbReference type="ARBA" id="ARBA00012452"/>
    </source>
</evidence>
<dbReference type="Proteomes" id="UP000305709">
    <property type="component" value="Unassembled WGS sequence"/>
</dbReference>
<evidence type="ECO:0000256" key="5">
    <source>
        <dbReference type="ARBA" id="ARBA00022692"/>
    </source>
</evidence>
<keyword evidence="9 13" id="KW-0472">Membrane</keyword>
<dbReference type="Pfam" id="PF01124">
    <property type="entry name" value="MAPEG"/>
    <property type="match status" value="1"/>
</dbReference>
<dbReference type="InterPro" id="IPR040162">
    <property type="entry name" value="MGST1-like"/>
</dbReference>
<comment type="function">
    <text evidence="1">Conjugation of reduced glutathione to a wide number of exogenous and endogenous hydrophobic electrophiles.</text>
</comment>
<dbReference type="GO" id="GO:0004364">
    <property type="term" value="F:glutathione transferase activity"/>
    <property type="evidence" value="ECO:0007669"/>
    <property type="project" value="UniProtKB-EC"/>
</dbReference>
<evidence type="ECO:0000256" key="10">
    <source>
        <dbReference type="ARBA" id="ARBA00038540"/>
    </source>
</evidence>
<evidence type="ECO:0000256" key="8">
    <source>
        <dbReference type="ARBA" id="ARBA00022990"/>
    </source>
</evidence>
<dbReference type="Gene3D" id="1.20.120.550">
    <property type="entry name" value="Membrane associated eicosanoid/glutathione metabolism-like domain"/>
    <property type="match status" value="1"/>
</dbReference>
<dbReference type="AlphaFoldDB" id="A0A5C4N9D8"/>
<evidence type="ECO:0000313" key="15">
    <source>
        <dbReference type="Proteomes" id="UP000305709"/>
    </source>
</evidence>
<feature type="transmembrane region" description="Helical" evidence="13">
    <location>
        <begin position="132"/>
        <end position="154"/>
    </location>
</feature>
<dbReference type="EMBL" id="VDFV01000029">
    <property type="protein sequence ID" value="TNC67212.1"/>
    <property type="molecule type" value="Genomic_DNA"/>
</dbReference>
<keyword evidence="5 13" id="KW-0812">Transmembrane</keyword>
<evidence type="ECO:0000256" key="2">
    <source>
        <dbReference type="ARBA" id="ARBA00004477"/>
    </source>
</evidence>
<evidence type="ECO:0000256" key="6">
    <source>
        <dbReference type="ARBA" id="ARBA00022824"/>
    </source>
</evidence>
<dbReference type="GO" id="GO:0016020">
    <property type="term" value="C:membrane"/>
    <property type="evidence" value="ECO:0007669"/>
    <property type="project" value="InterPro"/>
</dbReference>
<dbReference type="EC" id="2.5.1.18" evidence="3"/>
<dbReference type="PANTHER" id="PTHR10689:SF6">
    <property type="entry name" value="MICROSOMAL GLUTATHIONE S-TRANSFERASE 1"/>
    <property type="match status" value="1"/>
</dbReference>
<keyword evidence="8" id="KW-0007">Acetylation</keyword>
<reference evidence="14 15" key="1">
    <citation type="submission" date="2019-06" db="EMBL/GenBank/DDBJ databases">
        <authorList>
            <person name="Jiang L."/>
        </authorList>
    </citation>
    <scope>NUCLEOTIDE SEQUENCE [LARGE SCALE GENOMIC DNA]</scope>
    <source>
        <strain evidence="14 15">YIM 48858</strain>
    </source>
</reference>
<dbReference type="RefSeq" id="WP_139082655.1">
    <property type="nucleotide sequence ID" value="NZ_VDFV01000029.1"/>
</dbReference>
<accession>A0A5C4N9D8</accession>
<protein>
    <recommendedName>
        <fullName evidence="11">Microsomal glutathione S-transferase 1</fullName>
        <ecNumber evidence="3">2.5.1.18</ecNumber>
    </recommendedName>
</protein>
<dbReference type="PANTHER" id="PTHR10689">
    <property type="entry name" value="MICROSOMAL GLUTATHIONE S-TRANSFERASE 1"/>
    <property type="match status" value="1"/>
</dbReference>
<proteinExistence type="predicted"/>
<comment type="subunit">
    <text evidence="10">Homotrimer; The trimer binds only one molecule of glutathione.</text>
</comment>
<name>A0A5C4N9D8_9RHOB</name>
<feature type="transmembrane region" description="Helical" evidence="13">
    <location>
        <begin position="12"/>
        <end position="38"/>
    </location>
</feature>
<keyword evidence="7 13" id="KW-1133">Transmembrane helix</keyword>
<sequence length="155" mass="17101">MTSMLTMENPVFMTYAVAAAIMVLKIMGQGWMTVVLMLRTDAGLLNPEDLRPSPANRNPRPEQLGFHADVERSRRMHRNDLENIPAFLAAGLLLVTVEPPVWLAVLLFAVFVLARLAHTLAYATAQNHEVRATFYSVGSVVVMVMAVWVLVAALA</sequence>
<evidence type="ECO:0000256" key="12">
    <source>
        <dbReference type="ARBA" id="ARBA00049385"/>
    </source>
</evidence>
<evidence type="ECO:0000256" key="11">
    <source>
        <dbReference type="ARBA" id="ARBA00039397"/>
    </source>
</evidence>
<keyword evidence="6" id="KW-0256">Endoplasmic reticulum</keyword>
<evidence type="ECO:0000256" key="4">
    <source>
        <dbReference type="ARBA" id="ARBA00022679"/>
    </source>
</evidence>
<evidence type="ECO:0000256" key="9">
    <source>
        <dbReference type="ARBA" id="ARBA00023136"/>
    </source>
</evidence>
<evidence type="ECO:0000256" key="7">
    <source>
        <dbReference type="ARBA" id="ARBA00022989"/>
    </source>
</evidence>
<comment type="caution">
    <text evidence="14">The sequence shown here is derived from an EMBL/GenBank/DDBJ whole genome shotgun (WGS) entry which is preliminary data.</text>
</comment>
<evidence type="ECO:0000313" key="14">
    <source>
        <dbReference type="EMBL" id="TNC67212.1"/>
    </source>
</evidence>
<dbReference type="OrthoDB" id="6365081at2"/>
<dbReference type="SUPFAM" id="SSF161084">
    <property type="entry name" value="MAPEG domain-like"/>
    <property type="match status" value="1"/>
</dbReference>